<dbReference type="InterPro" id="IPR051468">
    <property type="entry name" value="Fungal_SecMetab_SDRs"/>
</dbReference>
<comment type="caution">
    <text evidence="2">The sequence shown here is derived from an EMBL/GenBank/DDBJ whole genome shotgun (WGS) entry which is preliminary data.</text>
</comment>
<gene>
    <name evidence="2" type="ORF">COCON_G00219340</name>
</gene>
<name>A0A9Q1CXV9_CONCO</name>
<dbReference type="InterPro" id="IPR036291">
    <property type="entry name" value="NAD(P)-bd_dom_sf"/>
</dbReference>
<evidence type="ECO:0008006" key="4">
    <source>
        <dbReference type="Google" id="ProtNLM"/>
    </source>
</evidence>
<accession>A0A9Q1CXV9</accession>
<dbReference type="CDD" id="cd05325">
    <property type="entry name" value="carb_red_sniffer_like_SDR_c"/>
    <property type="match status" value="1"/>
</dbReference>
<comment type="similarity">
    <text evidence="1">Belongs to the short-chain dehydrogenases/reductases (SDR) family.</text>
</comment>
<dbReference type="PRINTS" id="PR00080">
    <property type="entry name" value="SDRFAMILY"/>
</dbReference>
<dbReference type="PRINTS" id="PR00081">
    <property type="entry name" value="GDHRDH"/>
</dbReference>
<sequence>MSGGFSTCRSVLITGANRGLGLQMVKDLAKSNERPDRVFATARKPADAKELQDLARSNSRVHIITLDVNSQTSIDTAVQEVTSLVGNEGLNCLINNAAINITGELETVTADNMMKVFESNAVSPLMVTKAFLPLLRAAATRGSGMGIHRAAVVNMSSGLGSIQLNWGPDFTFMAYTYRTSKAALNMLTRCLARQLEAEGVLCMALHPGWVRTDMGGPTSLISGLDLHQGHAHV</sequence>
<dbReference type="GO" id="GO:0016491">
    <property type="term" value="F:oxidoreductase activity"/>
    <property type="evidence" value="ECO:0007669"/>
    <property type="project" value="TreeGrafter"/>
</dbReference>
<dbReference type="PANTHER" id="PTHR43544:SF20">
    <property type="entry name" value="C-FACTOR"/>
    <property type="match status" value="1"/>
</dbReference>
<dbReference type="AlphaFoldDB" id="A0A9Q1CXV9"/>
<keyword evidence="3" id="KW-1185">Reference proteome</keyword>
<dbReference type="Proteomes" id="UP001152803">
    <property type="component" value="Unassembled WGS sequence"/>
</dbReference>
<dbReference type="GO" id="GO:0005737">
    <property type="term" value="C:cytoplasm"/>
    <property type="evidence" value="ECO:0007669"/>
    <property type="project" value="TreeGrafter"/>
</dbReference>
<proteinExistence type="inferred from homology"/>
<evidence type="ECO:0000313" key="2">
    <source>
        <dbReference type="EMBL" id="KAJ8252622.1"/>
    </source>
</evidence>
<dbReference type="Pfam" id="PF00106">
    <property type="entry name" value="adh_short"/>
    <property type="match status" value="1"/>
</dbReference>
<dbReference type="PANTHER" id="PTHR43544">
    <property type="entry name" value="SHORT-CHAIN DEHYDROGENASE/REDUCTASE"/>
    <property type="match status" value="1"/>
</dbReference>
<dbReference type="InterPro" id="IPR002347">
    <property type="entry name" value="SDR_fam"/>
</dbReference>
<evidence type="ECO:0000256" key="1">
    <source>
        <dbReference type="RuleBase" id="RU000363"/>
    </source>
</evidence>
<dbReference type="Gene3D" id="3.40.50.720">
    <property type="entry name" value="NAD(P)-binding Rossmann-like Domain"/>
    <property type="match status" value="1"/>
</dbReference>
<dbReference type="EMBL" id="JAFJMO010000017">
    <property type="protein sequence ID" value="KAJ8252622.1"/>
    <property type="molecule type" value="Genomic_DNA"/>
</dbReference>
<organism evidence="2 3">
    <name type="scientific">Conger conger</name>
    <name type="common">Conger eel</name>
    <name type="synonym">Muraena conger</name>
    <dbReference type="NCBI Taxonomy" id="82655"/>
    <lineage>
        <taxon>Eukaryota</taxon>
        <taxon>Metazoa</taxon>
        <taxon>Chordata</taxon>
        <taxon>Craniata</taxon>
        <taxon>Vertebrata</taxon>
        <taxon>Euteleostomi</taxon>
        <taxon>Actinopterygii</taxon>
        <taxon>Neopterygii</taxon>
        <taxon>Teleostei</taxon>
        <taxon>Anguilliformes</taxon>
        <taxon>Congridae</taxon>
        <taxon>Conger</taxon>
    </lineage>
</organism>
<evidence type="ECO:0000313" key="3">
    <source>
        <dbReference type="Proteomes" id="UP001152803"/>
    </source>
</evidence>
<dbReference type="OrthoDB" id="7289984at2759"/>
<protein>
    <recommendedName>
        <fullName evidence="4">C-factor-like</fullName>
    </recommendedName>
</protein>
<reference evidence="2" key="1">
    <citation type="journal article" date="2023" name="Science">
        <title>Genome structures resolve the early diversification of teleost fishes.</title>
        <authorList>
            <person name="Parey E."/>
            <person name="Louis A."/>
            <person name="Montfort J."/>
            <person name="Bouchez O."/>
            <person name="Roques C."/>
            <person name="Iampietro C."/>
            <person name="Lluch J."/>
            <person name="Castinel A."/>
            <person name="Donnadieu C."/>
            <person name="Desvignes T."/>
            <person name="Floi Bucao C."/>
            <person name="Jouanno E."/>
            <person name="Wen M."/>
            <person name="Mejri S."/>
            <person name="Dirks R."/>
            <person name="Jansen H."/>
            <person name="Henkel C."/>
            <person name="Chen W.J."/>
            <person name="Zahm M."/>
            <person name="Cabau C."/>
            <person name="Klopp C."/>
            <person name="Thompson A.W."/>
            <person name="Robinson-Rechavi M."/>
            <person name="Braasch I."/>
            <person name="Lecointre G."/>
            <person name="Bobe J."/>
            <person name="Postlethwait J.H."/>
            <person name="Berthelot C."/>
            <person name="Roest Crollius H."/>
            <person name="Guiguen Y."/>
        </authorList>
    </citation>
    <scope>NUCLEOTIDE SEQUENCE</scope>
    <source>
        <strain evidence="2">Concon-B</strain>
    </source>
</reference>
<dbReference type="SUPFAM" id="SSF51735">
    <property type="entry name" value="NAD(P)-binding Rossmann-fold domains"/>
    <property type="match status" value="1"/>
</dbReference>